<dbReference type="eggNOG" id="COG2267">
    <property type="taxonomic scope" value="Bacteria"/>
</dbReference>
<evidence type="ECO:0000259" key="1">
    <source>
        <dbReference type="Pfam" id="PF12697"/>
    </source>
</evidence>
<accession>J5EC97</accession>
<gene>
    <name evidence="2" type="ORF">MCOL_V204535</name>
</gene>
<protein>
    <submittedName>
        <fullName evidence="2">Alpha/beta hydrolase protein</fullName>
    </submittedName>
</protein>
<evidence type="ECO:0000313" key="2">
    <source>
        <dbReference type="EMBL" id="EJO89426.1"/>
    </source>
</evidence>
<dbReference type="EMBL" id="AFVW02000002">
    <property type="protein sequence ID" value="EJO89426.1"/>
    <property type="molecule type" value="Genomic_DNA"/>
</dbReference>
<dbReference type="GO" id="GO:0016787">
    <property type="term" value="F:hydrolase activity"/>
    <property type="evidence" value="ECO:0007669"/>
    <property type="project" value="UniProtKB-KW"/>
</dbReference>
<feature type="domain" description="AB hydrolase-1" evidence="1">
    <location>
        <begin position="13"/>
        <end position="244"/>
    </location>
</feature>
<reference evidence="2 3" key="1">
    <citation type="journal article" date="2011" name="J. Bacteriol.">
        <title>Genome sequence of the Mycobacterium colombiense type strain, CECT 3035.</title>
        <authorList>
            <person name="Gonzalez-Perez M."/>
            <person name="Murcia M.I."/>
            <person name="Landsman D."/>
            <person name="Jordan I.K."/>
            <person name="Marino-Ramirez L."/>
        </authorList>
    </citation>
    <scope>NUCLEOTIDE SEQUENCE [LARGE SCALE GENOMIC DNA]</scope>
    <source>
        <strain evidence="2 3">CECT 3035</strain>
    </source>
</reference>
<dbReference type="OrthoDB" id="4723519at2"/>
<proteinExistence type="predicted"/>
<comment type="caution">
    <text evidence="2">The sequence shown here is derived from an EMBL/GenBank/DDBJ whole genome shotgun (WGS) entry which is preliminary data.</text>
</comment>
<dbReference type="Pfam" id="PF12697">
    <property type="entry name" value="Abhydrolase_6"/>
    <property type="match status" value="1"/>
</dbReference>
<sequence>MPTDVESQPLPAVVFIHGGCHNSQAWNETLSALRARRPDLNAFAIDLPGRGAIEGDLASLTVDGCAQSVITQIDERLGHETPLVLVGHSMAGVVIPRVVGRIGGGRVRRFISVACCMPPAGQSIVDSLPRAVRLLASPVLGKPIIERVPFLVSRFIFGNRASRAQRARIRHSACREGSALITTRVSDYQSLRDIPVGWVLPTRDRAVPPRKQRAAMAALGGFDRMTTIDAGHEVLITHPDEVAEHILAMVLR</sequence>
<keyword evidence="2" id="KW-0378">Hydrolase</keyword>
<dbReference type="PANTHER" id="PTHR37017:SF11">
    <property type="entry name" value="ESTERASE_LIPASE_THIOESTERASE DOMAIN-CONTAINING PROTEIN"/>
    <property type="match status" value="1"/>
</dbReference>
<organism evidence="2 3">
    <name type="scientific">Mycobacterium colombiense CECT 3035</name>
    <dbReference type="NCBI Taxonomy" id="1041522"/>
    <lineage>
        <taxon>Bacteria</taxon>
        <taxon>Bacillati</taxon>
        <taxon>Actinomycetota</taxon>
        <taxon>Actinomycetes</taxon>
        <taxon>Mycobacteriales</taxon>
        <taxon>Mycobacteriaceae</taxon>
        <taxon>Mycobacterium</taxon>
        <taxon>Mycobacterium avium complex (MAC)</taxon>
    </lineage>
</organism>
<dbReference type="PANTHER" id="PTHR37017">
    <property type="entry name" value="AB HYDROLASE-1 DOMAIN-CONTAINING PROTEIN-RELATED"/>
    <property type="match status" value="1"/>
</dbReference>
<dbReference type="InterPro" id="IPR029058">
    <property type="entry name" value="AB_hydrolase_fold"/>
</dbReference>
<dbReference type="Gene3D" id="3.40.50.1820">
    <property type="entry name" value="alpha/beta hydrolase"/>
    <property type="match status" value="1"/>
</dbReference>
<dbReference type="Proteomes" id="UP000006455">
    <property type="component" value="Unassembled WGS sequence"/>
</dbReference>
<dbReference type="InterPro" id="IPR052897">
    <property type="entry name" value="Sec-Metab_Biosynth_Hydrolase"/>
</dbReference>
<dbReference type="STRING" id="1041522.GCA_002105755_02173"/>
<dbReference type="AlphaFoldDB" id="J5EC97"/>
<dbReference type="InterPro" id="IPR000073">
    <property type="entry name" value="AB_hydrolase_1"/>
</dbReference>
<dbReference type="SUPFAM" id="SSF53474">
    <property type="entry name" value="alpha/beta-Hydrolases"/>
    <property type="match status" value="1"/>
</dbReference>
<name>J5EC97_9MYCO</name>
<evidence type="ECO:0000313" key="3">
    <source>
        <dbReference type="Proteomes" id="UP000006455"/>
    </source>
</evidence>